<reference evidence="1" key="1">
    <citation type="submission" date="2021-01" db="EMBL/GenBank/DDBJ databases">
        <authorList>
            <person name="Corre E."/>
            <person name="Pelletier E."/>
            <person name="Niang G."/>
            <person name="Scheremetjew M."/>
            <person name="Finn R."/>
            <person name="Kale V."/>
            <person name="Holt S."/>
            <person name="Cochrane G."/>
            <person name="Meng A."/>
            <person name="Brown T."/>
            <person name="Cohen L."/>
        </authorList>
    </citation>
    <scope>NUCLEOTIDE SEQUENCE</scope>
    <source>
        <strain evidence="1">10249 10 AB</strain>
    </source>
</reference>
<organism evidence="1">
    <name type="scientific">Pseudo-nitzschia australis</name>
    <dbReference type="NCBI Taxonomy" id="44445"/>
    <lineage>
        <taxon>Eukaryota</taxon>
        <taxon>Sar</taxon>
        <taxon>Stramenopiles</taxon>
        <taxon>Ochrophyta</taxon>
        <taxon>Bacillariophyta</taxon>
        <taxon>Bacillariophyceae</taxon>
        <taxon>Bacillariophycidae</taxon>
        <taxon>Bacillariales</taxon>
        <taxon>Bacillariaceae</taxon>
        <taxon>Pseudo-nitzschia</taxon>
    </lineage>
</organism>
<proteinExistence type="predicted"/>
<name>A0A7S4AA29_9STRA</name>
<dbReference type="AlphaFoldDB" id="A0A7S4AA29"/>
<sequence>MISRINYFDLFLNPFPSHLLLKSSRCLFFSFFIAALGRSQVLSSSIQSCRDRRRNNYGLGNRVWKYVLWICLAAKEAGILEIRIHLCGLLLVASKISHRRRKGRCLYTFTNLSASSTFGS</sequence>
<protein>
    <submittedName>
        <fullName evidence="1">Uncharacterized protein</fullName>
    </submittedName>
</protein>
<accession>A0A7S4AA29</accession>
<evidence type="ECO:0000313" key="1">
    <source>
        <dbReference type="EMBL" id="CAE0708510.1"/>
    </source>
</evidence>
<dbReference type="EMBL" id="HBIX01001656">
    <property type="protein sequence ID" value="CAE0708510.1"/>
    <property type="molecule type" value="Transcribed_RNA"/>
</dbReference>
<gene>
    <name evidence="1" type="ORF">PAUS00366_LOCUS1230</name>
</gene>